<dbReference type="Proteomes" id="UP000250321">
    <property type="component" value="Unassembled WGS sequence"/>
</dbReference>
<accession>A0A314ZBQ9</accession>
<dbReference type="PANTHER" id="PTHR31623:SF46">
    <property type="entry name" value="VINORINE SYNTHASE-LIKE"/>
    <property type="match status" value="1"/>
</dbReference>
<dbReference type="GO" id="GO:0016746">
    <property type="term" value="F:acyltransferase activity"/>
    <property type="evidence" value="ECO:0007669"/>
    <property type="project" value="UniProtKB-KW"/>
</dbReference>
<evidence type="ECO:0000313" key="5">
    <source>
        <dbReference type="Proteomes" id="UP000250321"/>
    </source>
</evidence>
<gene>
    <name evidence="4" type="ORF">Pyn_06177</name>
</gene>
<proteinExistence type="inferred from homology"/>
<dbReference type="AlphaFoldDB" id="A0A314ZBQ9"/>
<sequence>MEISNHLKKSLAEVLTLYYPLAGRIRFDNHFVDCNDEGVPYLEAQVTNCRVRDVLENPIPGELNKLVPFQLGDGIADDEIALGVQLNMFECGGFAIGLSTTHKLADGLSMLMFSRTWAATARGDSDQVEMERPEFVSAKLFPPKDLNHFSTRDAIAKPVIDKNKVTKRFVFGASNIEDLRAKYTSLSEKDVIMKPPISRVETLSAFIWRRFVEAIKDDDHNKLHRVIHAVNLRPLIDPPLPRHTFGNIFRLAMTAPFLSGGNDEDEDEDDEESCYGMVRRVREEINKIDKDYVKRLQEGDEKLTSVNPLAHSFTRGEVETSNFTSLCRFPLYDNDFGWGRPTWVGIPPLPLNNLTVFLDTKEAGGIEAYVTLEEEVMTKFESDPFLQRRVCTGRFDTAVSSLAHQPARLNQVAKFHSQNRSSVIKKPIQIKPSKLESRL</sequence>
<comment type="caution">
    <text evidence="4">The sequence shown here is derived from an EMBL/GenBank/DDBJ whole genome shotgun (WGS) entry which is preliminary data.</text>
</comment>
<evidence type="ECO:0000256" key="1">
    <source>
        <dbReference type="ARBA" id="ARBA00009861"/>
    </source>
</evidence>
<protein>
    <submittedName>
        <fullName evidence="4">Vinorine synthase-like</fullName>
    </submittedName>
</protein>
<name>A0A314ZBQ9_PRUYE</name>
<dbReference type="OrthoDB" id="1151974at2759"/>
<comment type="similarity">
    <text evidence="1">Belongs to the plant acyltransferase family.</text>
</comment>
<dbReference type="InterPro" id="IPR023213">
    <property type="entry name" value="CAT-like_dom_sf"/>
</dbReference>
<dbReference type="Pfam" id="PF02458">
    <property type="entry name" value="Transferase"/>
    <property type="match status" value="1"/>
</dbReference>
<dbReference type="PANTHER" id="PTHR31623">
    <property type="entry name" value="F21J9.9"/>
    <property type="match status" value="1"/>
</dbReference>
<evidence type="ECO:0000256" key="3">
    <source>
        <dbReference type="ARBA" id="ARBA00023315"/>
    </source>
</evidence>
<evidence type="ECO:0000313" key="4">
    <source>
        <dbReference type="EMBL" id="PQQ14804.1"/>
    </source>
</evidence>
<organism evidence="4 5">
    <name type="scientific">Prunus yedoensis var. nudiflora</name>
    <dbReference type="NCBI Taxonomy" id="2094558"/>
    <lineage>
        <taxon>Eukaryota</taxon>
        <taxon>Viridiplantae</taxon>
        <taxon>Streptophyta</taxon>
        <taxon>Embryophyta</taxon>
        <taxon>Tracheophyta</taxon>
        <taxon>Spermatophyta</taxon>
        <taxon>Magnoliopsida</taxon>
        <taxon>eudicotyledons</taxon>
        <taxon>Gunneridae</taxon>
        <taxon>Pentapetalae</taxon>
        <taxon>rosids</taxon>
        <taxon>fabids</taxon>
        <taxon>Rosales</taxon>
        <taxon>Rosaceae</taxon>
        <taxon>Amygdaloideae</taxon>
        <taxon>Amygdaleae</taxon>
        <taxon>Prunus</taxon>
    </lineage>
</organism>
<keyword evidence="2" id="KW-0808">Transferase</keyword>
<dbReference type="Gene3D" id="3.30.559.10">
    <property type="entry name" value="Chloramphenicol acetyltransferase-like domain"/>
    <property type="match status" value="2"/>
</dbReference>
<evidence type="ECO:0000256" key="2">
    <source>
        <dbReference type="ARBA" id="ARBA00022679"/>
    </source>
</evidence>
<dbReference type="STRING" id="2094558.A0A314ZBQ9"/>
<keyword evidence="3" id="KW-0012">Acyltransferase</keyword>
<reference evidence="4 5" key="1">
    <citation type="submission" date="2018-02" db="EMBL/GenBank/DDBJ databases">
        <title>Draft genome of wild Prunus yedoensis var. nudiflora.</title>
        <authorList>
            <person name="Baek S."/>
            <person name="Kim J.-H."/>
            <person name="Choi K."/>
            <person name="Kim G.-B."/>
            <person name="Cho A."/>
            <person name="Jang H."/>
            <person name="Shin C.-H."/>
            <person name="Yu H.-J."/>
            <person name="Mun J.-H."/>
        </authorList>
    </citation>
    <scope>NUCLEOTIDE SEQUENCE [LARGE SCALE GENOMIC DNA]</scope>
    <source>
        <strain evidence="5">cv. Jeju island</strain>
        <tissue evidence="4">Leaf</tissue>
    </source>
</reference>
<dbReference type="EMBL" id="PJQY01000249">
    <property type="protein sequence ID" value="PQQ14804.1"/>
    <property type="molecule type" value="Genomic_DNA"/>
</dbReference>
<keyword evidence="5" id="KW-1185">Reference proteome</keyword>